<sequence length="89" mass="10557">MKSFKQIERRVKGFANHRRVEIMFLLYKKPELSLQGISDELRINFRTASEHVRRLAISGMVVKRHEGNEVRHKLTSIGRNVLKFLRILE</sequence>
<dbReference type="Gene3D" id="1.10.10.10">
    <property type="entry name" value="Winged helix-like DNA-binding domain superfamily/Winged helix DNA-binding domain"/>
    <property type="match status" value="1"/>
</dbReference>
<dbReference type="AlphaFoldDB" id="A0A1F5P5L7"/>
<dbReference type="STRING" id="1817832.A3J48_00365"/>
<comment type="caution">
    <text evidence="2">The sequence shown here is derived from an EMBL/GenBank/DDBJ whole genome shotgun (WGS) entry which is preliminary data.</text>
</comment>
<dbReference type="SUPFAM" id="SSF46785">
    <property type="entry name" value="Winged helix' DNA-binding domain"/>
    <property type="match status" value="1"/>
</dbReference>
<dbReference type="CDD" id="cd00090">
    <property type="entry name" value="HTH_ARSR"/>
    <property type="match status" value="1"/>
</dbReference>
<evidence type="ECO:0000313" key="3">
    <source>
        <dbReference type="Proteomes" id="UP000176786"/>
    </source>
</evidence>
<organism evidence="2 3">
    <name type="scientific">Candidatus Doudnabacteria bacterium RIFCSPHIGHO2_02_FULL_46_11</name>
    <dbReference type="NCBI Taxonomy" id="1817832"/>
    <lineage>
        <taxon>Bacteria</taxon>
        <taxon>Candidatus Doudnaibacteriota</taxon>
    </lineage>
</organism>
<gene>
    <name evidence="2" type="ORF">A3J48_00365</name>
</gene>
<proteinExistence type="predicted"/>
<protein>
    <recommendedName>
        <fullName evidence="1">HTH arsR-type domain-containing protein</fullName>
    </recommendedName>
</protein>
<dbReference type="SMART" id="SM00418">
    <property type="entry name" value="HTH_ARSR"/>
    <property type="match status" value="1"/>
</dbReference>
<reference evidence="2 3" key="1">
    <citation type="journal article" date="2016" name="Nat. Commun.">
        <title>Thousands of microbial genomes shed light on interconnected biogeochemical processes in an aquifer system.</title>
        <authorList>
            <person name="Anantharaman K."/>
            <person name="Brown C.T."/>
            <person name="Hug L.A."/>
            <person name="Sharon I."/>
            <person name="Castelle C.J."/>
            <person name="Probst A.J."/>
            <person name="Thomas B.C."/>
            <person name="Singh A."/>
            <person name="Wilkins M.J."/>
            <person name="Karaoz U."/>
            <person name="Brodie E.L."/>
            <person name="Williams K.H."/>
            <person name="Hubbard S.S."/>
            <person name="Banfield J.F."/>
        </authorList>
    </citation>
    <scope>NUCLEOTIDE SEQUENCE [LARGE SCALE GENOMIC DNA]</scope>
</reference>
<dbReference type="InterPro" id="IPR036390">
    <property type="entry name" value="WH_DNA-bd_sf"/>
</dbReference>
<dbReference type="InterPro" id="IPR011991">
    <property type="entry name" value="ArsR-like_HTH"/>
</dbReference>
<dbReference type="Proteomes" id="UP000176786">
    <property type="component" value="Unassembled WGS sequence"/>
</dbReference>
<evidence type="ECO:0000313" key="2">
    <source>
        <dbReference type="EMBL" id="OGE84930.1"/>
    </source>
</evidence>
<dbReference type="InterPro" id="IPR001845">
    <property type="entry name" value="HTH_ArsR_DNA-bd_dom"/>
</dbReference>
<dbReference type="EMBL" id="MFES01000030">
    <property type="protein sequence ID" value="OGE84930.1"/>
    <property type="molecule type" value="Genomic_DNA"/>
</dbReference>
<accession>A0A1F5P5L7</accession>
<dbReference type="InterPro" id="IPR036388">
    <property type="entry name" value="WH-like_DNA-bd_sf"/>
</dbReference>
<feature type="domain" description="HTH arsR-type" evidence="1">
    <location>
        <begin position="1"/>
        <end position="89"/>
    </location>
</feature>
<name>A0A1F5P5L7_9BACT</name>
<dbReference type="GO" id="GO:0003700">
    <property type="term" value="F:DNA-binding transcription factor activity"/>
    <property type="evidence" value="ECO:0007669"/>
    <property type="project" value="InterPro"/>
</dbReference>
<dbReference type="PROSITE" id="PS50987">
    <property type="entry name" value="HTH_ARSR_2"/>
    <property type="match status" value="1"/>
</dbReference>
<evidence type="ECO:0000259" key="1">
    <source>
        <dbReference type="PROSITE" id="PS50987"/>
    </source>
</evidence>